<feature type="compositionally biased region" description="Basic and acidic residues" evidence="1">
    <location>
        <begin position="28"/>
        <end position="40"/>
    </location>
</feature>
<evidence type="ECO:0000313" key="3">
    <source>
        <dbReference type="Proteomes" id="UP000637002"/>
    </source>
</evidence>
<name>A0A916UR38_9HYPH</name>
<keyword evidence="3" id="KW-1185">Reference proteome</keyword>
<dbReference type="EMBL" id="BMGG01000008">
    <property type="protein sequence ID" value="GGC82733.1"/>
    <property type="molecule type" value="Genomic_DNA"/>
</dbReference>
<dbReference type="Proteomes" id="UP000637002">
    <property type="component" value="Unassembled WGS sequence"/>
</dbReference>
<gene>
    <name evidence="2" type="ORF">GCM10010994_45800</name>
</gene>
<accession>A0A916UR38</accession>
<evidence type="ECO:0000256" key="1">
    <source>
        <dbReference type="SAM" id="MobiDB-lite"/>
    </source>
</evidence>
<protein>
    <submittedName>
        <fullName evidence="2">Uncharacterized protein</fullName>
    </submittedName>
</protein>
<sequence>MGRPGKSTKSVPPQMLQRGVMVCVIAREARPGRSEKDERSGGASLAPSRGGRKRRVATTIWSGALVAG</sequence>
<reference evidence="2" key="2">
    <citation type="submission" date="2020-09" db="EMBL/GenBank/DDBJ databases">
        <authorList>
            <person name="Sun Q."/>
            <person name="Zhou Y."/>
        </authorList>
    </citation>
    <scope>NUCLEOTIDE SEQUENCE</scope>
    <source>
        <strain evidence="2">CGMCC 1.12919</strain>
    </source>
</reference>
<comment type="caution">
    <text evidence="2">The sequence shown here is derived from an EMBL/GenBank/DDBJ whole genome shotgun (WGS) entry which is preliminary data.</text>
</comment>
<proteinExistence type="predicted"/>
<feature type="region of interest" description="Disordered" evidence="1">
    <location>
        <begin position="28"/>
        <end position="55"/>
    </location>
</feature>
<dbReference type="AlphaFoldDB" id="A0A916UR38"/>
<reference evidence="2" key="1">
    <citation type="journal article" date="2014" name="Int. J. Syst. Evol. Microbiol.">
        <title>Complete genome sequence of Corynebacterium casei LMG S-19264T (=DSM 44701T), isolated from a smear-ripened cheese.</title>
        <authorList>
            <consortium name="US DOE Joint Genome Institute (JGI-PGF)"/>
            <person name="Walter F."/>
            <person name="Albersmeier A."/>
            <person name="Kalinowski J."/>
            <person name="Ruckert C."/>
        </authorList>
    </citation>
    <scope>NUCLEOTIDE SEQUENCE</scope>
    <source>
        <strain evidence="2">CGMCC 1.12919</strain>
    </source>
</reference>
<organism evidence="2 3">
    <name type="scientific">Chelatococcus reniformis</name>
    <dbReference type="NCBI Taxonomy" id="1494448"/>
    <lineage>
        <taxon>Bacteria</taxon>
        <taxon>Pseudomonadati</taxon>
        <taxon>Pseudomonadota</taxon>
        <taxon>Alphaproteobacteria</taxon>
        <taxon>Hyphomicrobiales</taxon>
        <taxon>Chelatococcaceae</taxon>
        <taxon>Chelatococcus</taxon>
    </lineage>
</organism>
<evidence type="ECO:0000313" key="2">
    <source>
        <dbReference type="EMBL" id="GGC82733.1"/>
    </source>
</evidence>